<feature type="transmembrane region" description="Helical" evidence="8">
    <location>
        <begin position="192"/>
        <end position="215"/>
    </location>
</feature>
<feature type="transmembrane region" description="Helical" evidence="8">
    <location>
        <begin position="148"/>
        <end position="171"/>
    </location>
</feature>
<keyword evidence="5 8" id="KW-0812">Transmembrane</keyword>
<feature type="transmembrane region" description="Helical" evidence="8">
    <location>
        <begin position="318"/>
        <end position="336"/>
    </location>
</feature>
<dbReference type="Proteomes" id="UP001589854">
    <property type="component" value="Unassembled WGS sequence"/>
</dbReference>
<evidence type="ECO:0000313" key="10">
    <source>
        <dbReference type="EMBL" id="MFC0272933.1"/>
    </source>
</evidence>
<feature type="transmembrane region" description="Helical" evidence="8">
    <location>
        <begin position="258"/>
        <end position="278"/>
    </location>
</feature>
<gene>
    <name evidence="10" type="ORF">ACFFIX_16015</name>
</gene>
<evidence type="ECO:0000313" key="11">
    <source>
        <dbReference type="Proteomes" id="UP001589854"/>
    </source>
</evidence>
<comment type="subcellular location">
    <subcellularLocation>
        <location evidence="1">Cell membrane</location>
        <topology evidence="1">Multi-pass membrane protein</topology>
    </subcellularLocation>
</comment>
<evidence type="ECO:0000256" key="6">
    <source>
        <dbReference type="ARBA" id="ARBA00022989"/>
    </source>
</evidence>
<dbReference type="InterPro" id="IPR051449">
    <property type="entry name" value="ABC-2_transporter_component"/>
</dbReference>
<keyword evidence="7 8" id="KW-0472">Membrane</keyword>
<evidence type="ECO:0000256" key="5">
    <source>
        <dbReference type="ARBA" id="ARBA00022692"/>
    </source>
</evidence>
<dbReference type="Pfam" id="PF12698">
    <property type="entry name" value="ABC2_membrane_3"/>
    <property type="match status" value="1"/>
</dbReference>
<comment type="similarity">
    <text evidence="2">Belongs to the ABC-2 integral membrane protein family.</text>
</comment>
<feature type="transmembrane region" description="Helical" evidence="8">
    <location>
        <begin position="227"/>
        <end position="251"/>
    </location>
</feature>
<keyword evidence="4" id="KW-1003">Cell membrane</keyword>
<evidence type="ECO:0000256" key="2">
    <source>
        <dbReference type="ARBA" id="ARBA00007783"/>
    </source>
</evidence>
<comment type="caution">
    <text evidence="10">The sequence shown here is derived from an EMBL/GenBank/DDBJ whole genome shotgun (WGS) entry which is preliminary data.</text>
</comment>
<keyword evidence="6 8" id="KW-1133">Transmembrane helix</keyword>
<keyword evidence="3" id="KW-0813">Transport</keyword>
<dbReference type="EMBL" id="JBHLVO010000014">
    <property type="protein sequence ID" value="MFC0272933.1"/>
    <property type="molecule type" value="Genomic_DNA"/>
</dbReference>
<evidence type="ECO:0000256" key="7">
    <source>
        <dbReference type="ARBA" id="ARBA00023136"/>
    </source>
</evidence>
<organism evidence="10 11">
    <name type="scientific">Metabacillus herbersteinensis</name>
    <dbReference type="NCBI Taxonomy" id="283816"/>
    <lineage>
        <taxon>Bacteria</taxon>
        <taxon>Bacillati</taxon>
        <taxon>Bacillota</taxon>
        <taxon>Bacilli</taxon>
        <taxon>Bacillales</taxon>
        <taxon>Bacillaceae</taxon>
        <taxon>Metabacillus</taxon>
    </lineage>
</organism>
<evidence type="ECO:0000256" key="4">
    <source>
        <dbReference type="ARBA" id="ARBA00022475"/>
    </source>
</evidence>
<feature type="domain" description="ABC transmembrane type-2" evidence="9">
    <location>
        <begin position="114"/>
        <end position="339"/>
    </location>
</feature>
<feature type="transmembrane region" description="Helical" evidence="8">
    <location>
        <begin position="21"/>
        <end position="39"/>
    </location>
</feature>
<dbReference type="InterPro" id="IPR013525">
    <property type="entry name" value="ABC2_TM"/>
</dbReference>
<evidence type="ECO:0000256" key="1">
    <source>
        <dbReference type="ARBA" id="ARBA00004651"/>
    </source>
</evidence>
<dbReference type="PANTHER" id="PTHR30294:SF38">
    <property type="entry name" value="TRANSPORT PERMEASE PROTEIN"/>
    <property type="match status" value="1"/>
</dbReference>
<evidence type="ECO:0000256" key="8">
    <source>
        <dbReference type="SAM" id="Phobius"/>
    </source>
</evidence>
<protein>
    <submittedName>
        <fullName evidence="10">ABC transporter permease</fullName>
    </submittedName>
</protein>
<name>A0ABV6GGY2_9BACI</name>
<sequence length="342" mass="38501">MRIKAIVVRIMRQFFRDKRTMALMIFAPMFVLFMMSLVFNGSDYEPKIALTDNVPDPILTLLQESESSISILRLHEAEQALSKGEYDALIDLKDQKLSVRLEGSDPTANRAVMVVLQESFDADTQQAEKLEPSFDYLHGSETLESFDYMGPVLIGVFIFFFVFLIAGVSFLRERSKGTLERMLSTPLKRSEIVLGYIIGFGFFTSIQASIISWFSIEILDMWMVGSIGYVLLVTLLLAMVALTLGILLSTFAHNELQVVQFIPIVIVPQIFLSGLFSLDALHPSLKIVSYFLPLTYGANALKDIMLRGAGWGSISNDIFVLLGFSLLFMLLNIVALRKHRRI</sequence>
<proteinExistence type="inferred from homology"/>
<dbReference type="RefSeq" id="WP_378935734.1">
    <property type="nucleotide sequence ID" value="NZ_JBHLVO010000014.1"/>
</dbReference>
<accession>A0ABV6GGY2</accession>
<dbReference type="InterPro" id="IPR047817">
    <property type="entry name" value="ABC2_TM_bact-type"/>
</dbReference>
<evidence type="ECO:0000259" key="9">
    <source>
        <dbReference type="PROSITE" id="PS51012"/>
    </source>
</evidence>
<reference evidence="10 11" key="1">
    <citation type="submission" date="2024-09" db="EMBL/GenBank/DDBJ databases">
        <authorList>
            <person name="Sun Q."/>
            <person name="Mori K."/>
        </authorList>
    </citation>
    <scope>NUCLEOTIDE SEQUENCE [LARGE SCALE GENOMIC DNA]</scope>
    <source>
        <strain evidence="10 11">CCM 7228</strain>
    </source>
</reference>
<dbReference type="PANTHER" id="PTHR30294">
    <property type="entry name" value="MEMBRANE COMPONENT OF ABC TRANSPORTER YHHJ-RELATED"/>
    <property type="match status" value="1"/>
</dbReference>
<keyword evidence="11" id="KW-1185">Reference proteome</keyword>
<dbReference type="PROSITE" id="PS51012">
    <property type="entry name" value="ABC_TM2"/>
    <property type="match status" value="1"/>
</dbReference>
<evidence type="ECO:0000256" key="3">
    <source>
        <dbReference type="ARBA" id="ARBA00022448"/>
    </source>
</evidence>